<dbReference type="Proteomes" id="UP000266723">
    <property type="component" value="Unassembled WGS sequence"/>
</dbReference>
<protein>
    <submittedName>
        <fullName evidence="2">Uncharacterized protein</fullName>
    </submittedName>
</protein>
<feature type="region of interest" description="Disordered" evidence="1">
    <location>
        <begin position="78"/>
        <end position="99"/>
    </location>
</feature>
<dbReference type="InterPro" id="IPR036259">
    <property type="entry name" value="MFS_trans_sf"/>
</dbReference>
<evidence type="ECO:0000313" key="2">
    <source>
        <dbReference type="EMBL" id="KAF3545451.1"/>
    </source>
</evidence>
<name>A0ABQ7C014_BRACR</name>
<organism evidence="2 3">
    <name type="scientific">Brassica cretica</name>
    <name type="common">Mustard</name>
    <dbReference type="NCBI Taxonomy" id="69181"/>
    <lineage>
        <taxon>Eukaryota</taxon>
        <taxon>Viridiplantae</taxon>
        <taxon>Streptophyta</taxon>
        <taxon>Embryophyta</taxon>
        <taxon>Tracheophyta</taxon>
        <taxon>Spermatophyta</taxon>
        <taxon>Magnoliopsida</taxon>
        <taxon>eudicotyledons</taxon>
        <taxon>Gunneridae</taxon>
        <taxon>Pentapetalae</taxon>
        <taxon>rosids</taxon>
        <taxon>malvids</taxon>
        <taxon>Brassicales</taxon>
        <taxon>Brassicaceae</taxon>
        <taxon>Brassiceae</taxon>
        <taxon>Brassica</taxon>
    </lineage>
</organism>
<dbReference type="Gene3D" id="1.20.1250.20">
    <property type="entry name" value="MFS general substrate transporter like domains"/>
    <property type="match status" value="1"/>
</dbReference>
<accession>A0ABQ7C014</accession>
<proteinExistence type="predicted"/>
<sequence>MSIDGALCCRVGVDLRFHWFSSLRYKAGWVNFVFFVFFKVFNIQRSSVPRRAKRRHLRGPAVENPSCELLLLASGRKGRRRRSLRRKSGEEPGGSSTRTQSNWWIFPKKESILKSLSITLTFLGQESLGITSDLLFVCENVAFFPIGMGPVCCVLTSEIFPLRLQAKASGAWGDVCSGLLAMSFLSNEPSSSSPSCLRSTDTDKREVARAYRV</sequence>
<dbReference type="EMBL" id="QGKV02000832">
    <property type="protein sequence ID" value="KAF3545451.1"/>
    <property type="molecule type" value="Genomic_DNA"/>
</dbReference>
<gene>
    <name evidence="2" type="ORF">DY000_02006110</name>
</gene>
<evidence type="ECO:0000313" key="3">
    <source>
        <dbReference type="Proteomes" id="UP000266723"/>
    </source>
</evidence>
<comment type="caution">
    <text evidence="2">The sequence shown here is derived from an EMBL/GenBank/DDBJ whole genome shotgun (WGS) entry which is preliminary data.</text>
</comment>
<reference evidence="2 3" key="1">
    <citation type="journal article" date="2020" name="BMC Genomics">
        <title>Intraspecific diversification of the crop wild relative Brassica cretica Lam. using demographic model selection.</title>
        <authorList>
            <person name="Kioukis A."/>
            <person name="Michalopoulou V.A."/>
            <person name="Briers L."/>
            <person name="Pirintsos S."/>
            <person name="Studholme D.J."/>
            <person name="Pavlidis P."/>
            <person name="Sarris P.F."/>
        </authorList>
    </citation>
    <scope>NUCLEOTIDE SEQUENCE [LARGE SCALE GENOMIC DNA]</scope>
    <source>
        <strain evidence="3">cv. PFS-1207/04</strain>
    </source>
</reference>
<keyword evidence="3" id="KW-1185">Reference proteome</keyword>
<evidence type="ECO:0000256" key="1">
    <source>
        <dbReference type="SAM" id="MobiDB-lite"/>
    </source>
</evidence>